<dbReference type="EMBL" id="GBGU01000001">
    <property type="protein sequence ID" value="JAC88972.1"/>
    <property type="molecule type" value="Transcribed_RNA"/>
</dbReference>
<feature type="signal peptide" evidence="1">
    <location>
        <begin position="1"/>
        <end position="23"/>
    </location>
</feature>
<evidence type="ECO:0000313" key="2">
    <source>
        <dbReference type="EMBL" id="JAC88972.1"/>
    </source>
</evidence>
<evidence type="ECO:0000256" key="1">
    <source>
        <dbReference type="SAM" id="SignalP"/>
    </source>
</evidence>
<sequence>MAAGHFIVSALLAVIALSNCANGVLPGVAGGYGTSYGTFSHGSFHPSGWWGSGLSGFGHGHTVSQVSHGPVGYGWGYGNLGGYGGYGLGGISGHYGGYGLGGISGHYGGYGLGGLYGHYGGYGLGGLHGHFGGYGLGGGYGGYGLPGMYGAYGGYGHGGVYSHYGIGGRTINQVTRRLHPLGYGIPYPVGHAVHRVTQPIAHYGTISRRFAIPQYEVRYVSYPVTHRYIQMVTVSKPYVVPRYEMHVRQYQVPVPRYYVTMAQYPVVIPRVHIAESHQPVTHISHVSRDYHQPIIGMHYPMGQTIESVSHHEPFVYGATHTYGGGY</sequence>
<keyword evidence="1" id="KW-0732">Signal</keyword>
<reference evidence="2" key="1">
    <citation type="submission" date="2014-06" db="EMBL/GenBank/DDBJ databases">
        <title>Nanoconfined Beta-Sheets Mechanically Reinforce the Supra-Biomolecular Network of Robust Squid Sucker Ring Teeth.</title>
        <authorList>
            <person name="Guerette P.A."/>
            <person name="Hoon S."/>
            <person name="Ding D."/>
            <person name="Amini S."/>
            <person name="Masic A."/>
            <person name="Ravi V."/>
            <person name="Venkatesh B."/>
            <person name="Weaver J.C."/>
            <person name="Miserez A."/>
        </authorList>
    </citation>
    <scope>NUCLEOTIDE SEQUENCE</scope>
    <source>
        <tissue evidence="2">Sucker Ring Tissue</tissue>
    </source>
</reference>
<name>A0A081DUA6_ACAES</name>
<proteinExistence type="predicted"/>
<dbReference type="AlphaFoldDB" id="A0A081DUA6"/>
<organism evidence="2">
    <name type="scientific">Acanthosepion esculentum</name>
    <name type="common">Golden cuttlefish</name>
    <name type="synonym">Sepia esculenta</name>
    <dbReference type="NCBI Taxonomy" id="31210"/>
    <lineage>
        <taxon>Eukaryota</taxon>
        <taxon>Metazoa</taxon>
        <taxon>Spiralia</taxon>
        <taxon>Lophotrochozoa</taxon>
        <taxon>Mollusca</taxon>
        <taxon>Cephalopoda</taxon>
        <taxon>Coleoidea</taxon>
        <taxon>Decapodiformes</taxon>
        <taxon>Sepiida</taxon>
        <taxon>Sepiina</taxon>
        <taxon>Sepiidae</taxon>
        <taxon>Acanthosepion</taxon>
    </lineage>
</organism>
<accession>A0A081DUA6</accession>
<feature type="chain" id="PRO_5001756857" evidence="1">
    <location>
        <begin position="24"/>
        <end position="326"/>
    </location>
</feature>
<protein>
    <submittedName>
        <fullName evidence="2">Suckerin-6</fullName>
    </submittedName>
</protein>